<dbReference type="EMBL" id="FOVM01000005">
    <property type="protein sequence ID" value="SFN77865.1"/>
    <property type="molecule type" value="Genomic_DNA"/>
</dbReference>
<dbReference type="GO" id="GO:0016757">
    <property type="term" value="F:glycosyltransferase activity"/>
    <property type="evidence" value="ECO:0007669"/>
    <property type="project" value="UniProtKB-KW"/>
</dbReference>
<keyword evidence="2" id="KW-0808">Transferase</keyword>
<proteinExistence type="predicted"/>
<name>A0A1I5BSZ8_9MICO</name>
<organism evidence="4 5">
    <name type="scientific">Mycetocola miduiensis</name>
    <dbReference type="NCBI Taxonomy" id="995034"/>
    <lineage>
        <taxon>Bacteria</taxon>
        <taxon>Bacillati</taxon>
        <taxon>Actinomycetota</taxon>
        <taxon>Actinomycetes</taxon>
        <taxon>Micrococcales</taxon>
        <taxon>Microbacteriaceae</taxon>
        <taxon>Mycetocola</taxon>
    </lineage>
</organism>
<evidence type="ECO:0000256" key="2">
    <source>
        <dbReference type="ARBA" id="ARBA00022679"/>
    </source>
</evidence>
<dbReference type="CDD" id="cd06223">
    <property type="entry name" value="PRTases_typeI"/>
    <property type="match status" value="1"/>
</dbReference>
<dbReference type="STRING" id="995034.SAMN05216219_2083"/>
<dbReference type="Pfam" id="PF00156">
    <property type="entry name" value="Pribosyltran"/>
    <property type="match status" value="1"/>
</dbReference>
<dbReference type="PANTHER" id="PTHR43363">
    <property type="entry name" value="HYPOXANTHINE PHOSPHORIBOSYLTRANSFERASE"/>
    <property type="match status" value="1"/>
</dbReference>
<dbReference type="InterPro" id="IPR029057">
    <property type="entry name" value="PRTase-like"/>
</dbReference>
<dbReference type="InterPro" id="IPR000836">
    <property type="entry name" value="PRTase_dom"/>
</dbReference>
<dbReference type="PANTHER" id="PTHR43363:SF1">
    <property type="entry name" value="HYPOXANTHINE-GUANINE PHOSPHORIBOSYLTRANSFERASE"/>
    <property type="match status" value="1"/>
</dbReference>
<dbReference type="SUPFAM" id="SSF53271">
    <property type="entry name" value="PRTase-like"/>
    <property type="match status" value="1"/>
</dbReference>
<sequence>MKVVESGFHPDIVVAVARGGLLLAGSVAYALGTRNCGSINVEFYTDVDERLPEPVLHPPLLDAPALNGKNVLLVDDVSDSGRTLAMVVELLEEHGATVRTLTLYRKPRTILVPDYIWRDTDRWITFPWSALAPLLAP</sequence>
<dbReference type="AlphaFoldDB" id="A0A1I5BSZ8"/>
<accession>A0A1I5BSZ8</accession>
<evidence type="ECO:0000259" key="3">
    <source>
        <dbReference type="Pfam" id="PF00156"/>
    </source>
</evidence>
<evidence type="ECO:0000313" key="4">
    <source>
        <dbReference type="EMBL" id="SFN77865.1"/>
    </source>
</evidence>
<keyword evidence="1" id="KW-0328">Glycosyltransferase</keyword>
<evidence type="ECO:0000313" key="5">
    <source>
        <dbReference type="Proteomes" id="UP000198867"/>
    </source>
</evidence>
<gene>
    <name evidence="4" type="ORF">SAMN05216219_2083</name>
</gene>
<evidence type="ECO:0000256" key="1">
    <source>
        <dbReference type="ARBA" id="ARBA00022676"/>
    </source>
</evidence>
<dbReference type="Proteomes" id="UP000198867">
    <property type="component" value="Unassembled WGS sequence"/>
</dbReference>
<dbReference type="Gene3D" id="3.40.50.2020">
    <property type="match status" value="1"/>
</dbReference>
<protein>
    <recommendedName>
        <fullName evidence="3">Phosphoribosyltransferase domain-containing protein</fullName>
    </recommendedName>
</protein>
<reference evidence="5" key="1">
    <citation type="submission" date="2016-10" db="EMBL/GenBank/DDBJ databases">
        <authorList>
            <person name="Varghese N."/>
            <person name="Submissions S."/>
        </authorList>
    </citation>
    <scope>NUCLEOTIDE SEQUENCE [LARGE SCALE GENOMIC DNA]</scope>
    <source>
        <strain evidence="5">CGMCC 1.11101</strain>
    </source>
</reference>
<keyword evidence="5" id="KW-1185">Reference proteome</keyword>
<feature type="domain" description="Phosphoribosyltransferase" evidence="3">
    <location>
        <begin position="4"/>
        <end position="129"/>
    </location>
</feature>